<evidence type="ECO:0000256" key="1">
    <source>
        <dbReference type="SAM" id="MobiDB-lite"/>
    </source>
</evidence>
<evidence type="ECO:0000313" key="2">
    <source>
        <dbReference type="EnsemblMetazoa" id="Aqu2.1.38702_001"/>
    </source>
</evidence>
<accession>A0A1X7VGV9</accession>
<feature type="compositionally biased region" description="Basic and acidic residues" evidence="1">
    <location>
        <begin position="171"/>
        <end position="192"/>
    </location>
</feature>
<sequence>MNILSTNWSIADRSANCLCLLDSPVYSEAIMDRDSEVFTRPASKEITEEELVTMSMFLLLPPDILAWELNIPKADWSCIRQDYRDSTRAMIREVLLKWLERHPAPTPTFGDLHKLMTTGFELSDSEYDKDSDTVTFRRSPEKKRLGDVGHIQREVSDSTITDYLLHKKKRESPEKDRFYPISRHDESEVERIVKRKTGNHRQHSKENSPRKRAKRESQTKLERRCSPRKPLAGKINQ</sequence>
<dbReference type="InterPro" id="IPR011029">
    <property type="entry name" value="DEATH-like_dom_sf"/>
</dbReference>
<proteinExistence type="predicted"/>
<protein>
    <recommendedName>
        <fullName evidence="3">Death domain-containing protein</fullName>
    </recommendedName>
</protein>
<dbReference type="EnsemblMetazoa" id="Aqu2.1.38702_001">
    <property type="protein sequence ID" value="Aqu2.1.38702_001"/>
    <property type="gene ID" value="Aqu2.1.38702"/>
</dbReference>
<feature type="region of interest" description="Disordered" evidence="1">
    <location>
        <begin position="171"/>
        <end position="237"/>
    </location>
</feature>
<dbReference type="AlphaFoldDB" id="A0A1X7VGV9"/>
<feature type="compositionally biased region" description="Basic residues" evidence="1">
    <location>
        <begin position="193"/>
        <end position="203"/>
    </location>
</feature>
<name>A0A1X7VGV9_AMPQE</name>
<dbReference type="InParanoid" id="A0A1X7VGV9"/>
<organism evidence="2">
    <name type="scientific">Amphimedon queenslandica</name>
    <name type="common">Sponge</name>
    <dbReference type="NCBI Taxonomy" id="400682"/>
    <lineage>
        <taxon>Eukaryota</taxon>
        <taxon>Metazoa</taxon>
        <taxon>Porifera</taxon>
        <taxon>Demospongiae</taxon>
        <taxon>Heteroscleromorpha</taxon>
        <taxon>Haplosclerida</taxon>
        <taxon>Niphatidae</taxon>
        <taxon>Amphimedon</taxon>
    </lineage>
</organism>
<dbReference type="Gene3D" id="1.10.533.10">
    <property type="entry name" value="Death Domain, Fas"/>
    <property type="match status" value="1"/>
</dbReference>
<dbReference type="CDD" id="cd01670">
    <property type="entry name" value="Death"/>
    <property type="match status" value="1"/>
</dbReference>
<evidence type="ECO:0008006" key="3">
    <source>
        <dbReference type="Google" id="ProtNLM"/>
    </source>
</evidence>
<feature type="compositionally biased region" description="Basic and acidic residues" evidence="1">
    <location>
        <begin position="204"/>
        <end position="225"/>
    </location>
</feature>
<reference evidence="2" key="1">
    <citation type="submission" date="2017-05" db="UniProtKB">
        <authorList>
            <consortium name="EnsemblMetazoa"/>
        </authorList>
    </citation>
    <scope>IDENTIFICATION</scope>
</reference>